<gene>
    <name evidence="1" type="ORF">L3Q82_013652</name>
</gene>
<dbReference type="EMBL" id="CM041546">
    <property type="protein sequence ID" value="KAI3361501.1"/>
    <property type="molecule type" value="Genomic_DNA"/>
</dbReference>
<proteinExistence type="predicted"/>
<reference evidence="1" key="1">
    <citation type="submission" date="2022-04" db="EMBL/GenBank/DDBJ databases">
        <title>Jade perch genome.</title>
        <authorList>
            <person name="Chao B."/>
        </authorList>
    </citation>
    <scope>NUCLEOTIDE SEQUENCE</scope>
    <source>
        <strain evidence="1">CB-2022</strain>
    </source>
</reference>
<keyword evidence="2" id="KW-1185">Reference proteome</keyword>
<evidence type="ECO:0000313" key="1">
    <source>
        <dbReference type="EMBL" id="KAI3361501.1"/>
    </source>
</evidence>
<evidence type="ECO:0000313" key="2">
    <source>
        <dbReference type="Proteomes" id="UP000831701"/>
    </source>
</evidence>
<sequence>DQVRTQLKKIKARKATGPDGISSRLLRDCADQLCQSLKLRAPRSSNHFRPVALTSHLMKALERIVLRHLRPLVSPNMDPLQFAYQPSIGVDDAVIYLLQRSLSHLEDAGNTVRITFFDFSSAFNTIHPSLLRVKLERAGASDQLAAWVTNYLTDRPQFVRLQDCVSDVVVCSTGAPQGTVLSPFLFTLYTSGLHVLHGQLPPPEVLR</sequence>
<organism evidence="1 2">
    <name type="scientific">Scortum barcoo</name>
    <name type="common">barcoo grunter</name>
    <dbReference type="NCBI Taxonomy" id="214431"/>
    <lineage>
        <taxon>Eukaryota</taxon>
        <taxon>Metazoa</taxon>
        <taxon>Chordata</taxon>
        <taxon>Craniata</taxon>
        <taxon>Vertebrata</taxon>
        <taxon>Euteleostomi</taxon>
        <taxon>Actinopterygii</taxon>
        <taxon>Neopterygii</taxon>
        <taxon>Teleostei</taxon>
        <taxon>Neoteleostei</taxon>
        <taxon>Acanthomorphata</taxon>
        <taxon>Eupercaria</taxon>
        <taxon>Centrarchiformes</taxon>
        <taxon>Terapontoidei</taxon>
        <taxon>Terapontidae</taxon>
        <taxon>Scortum</taxon>
    </lineage>
</organism>
<name>A0ACB8W1A5_9TELE</name>
<comment type="caution">
    <text evidence="1">The sequence shown here is derived from an EMBL/GenBank/DDBJ whole genome shotgun (WGS) entry which is preliminary data.</text>
</comment>
<accession>A0ACB8W1A5</accession>
<protein>
    <submittedName>
        <fullName evidence="1">Uncharacterized protein</fullName>
    </submittedName>
</protein>
<dbReference type="Proteomes" id="UP000831701">
    <property type="component" value="Chromosome 16"/>
</dbReference>
<feature type="non-terminal residue" evidence="1">
    <location>
        <position position="1"/>
    </location>
</feature>